<comment type="similarity">
    <text evidence="1">Belongs to the type-I restriction system S methylase family.</text>
</comment>
<evidence type="ECO:0000313" key="6">
    <source>
        <dbReference type="Proteomes" id="UP000235748"/>
    </source>
</evidence>
<proteinExistence type="inferred from homology"/>
<reference evidence="5 6" key="1">
    <citation type="submission" date="2017-09" db="EMBL/GenBank/DDBJ databases">
        <title>Bacterial strain isolated from the female urinary microbiota.</title>
        <authorList>
            <person name="Thomas-White K."/>
            <person name="Kumar N."/>
            <person name="Forster S."/>
            <person name="Putonti C."/>
            <person name="Lawley T."/>
            <person name="Wolfe A.J."/>
        </authorList>
    </citation>
    <scope>NUCLEOTIDE SEQUENCE [LARGE SCALE GENOMIC DNA]</scope>
    <source>
        <strain evidence="5 6">UMB0834</strain>
    </source>
</reference>
<dbReference type="InterPro" id="IPR044946">
    <property type="entry name" value="Restrct_endonuc_typeI_TRD_sf"/>
</dbReference>
<keyword evidence="2" id="KW-0680">Restriction system</keyword>
<dbReference type="CDD" id="cd16961">
    <property type="entry name" value="RMtype1_S_TRD-CR_like"/>
    <property type="match status" value="1"/>
</dbReference>
<gene>
    <name evidence="5" type="ORF">CJ235_06990</name>
</gene>
<dbReference type="Proteomes" id="UP000235748">
    <property type="component" value="Unassembled WGS sequence"/>
</dbReference>
<keyword evidence="5" id="KW-0540">Nuclease</keyword>
<organism evidence="5 6">
    <name type="scientific">Staphylococcus pettenkoferi</name>
    <dbReference type="NCBI Taxonomy" id="170573"/>
    <lineage>
        <taxon>Bacteria</taxon>
        <taxon>Bacillati</taxon>
        <taxon>Bacillota</taxon>
        <taxon>Bacilli</taxon>
        <taxon>Bacillales</taxon>
        <taxon>Staphylococcaceae</taxon>
        <taxon>Staphylococcus</taxon>
    </lineage>
</organism>
<dbReference type="InterPro" id="IPR052021">
    <property type="entry name" value="Type-I_RS_S_subunit"/>
</dbReference>
<dbReference type="InterPro" id="IPR000055">
    <property type="entry name" value="Restrct_endonuc_typeI_TRD"/>
</dbReference>
<name>A0A2N6QHF2_9STAP</name>
<dbReference type="Gene3D" id="3.90.220.20">
    <property type="entry name" value="DNA methylase specificity domains"/>
    <property type="match status" value="1"/>
</dbReference>
<keyword evidence="3" id="KW-0238">DNA-binding</keyword>
<feature type="domain" description="Type I restriction modification DNA specificity" evidence="4">
    <location>
        <begin position="1"/>
        <end position="176"/>
    </location>
</feature>
<protein>
    <submittedName>
        <fullName evidence="5">Restriction endonuclease subunit S</fullName>
    </submittedName>
</protein>
<comment type="caution">
    <text evidence="5">The sequence shown here is derived from an EMBL/GenBank/DDBJ whole genome shotgun (WGS) entry which is preliminary data.</text>
</comment>
<dbReference type="GO" id="GO:0009307">
    <property type="term" value="P:DNA restriction-modification system"/>
    <property type="evidence" value="ECO:0007669"/>
    <property type="project" value="UniProtKB-KW"/>
</dbReference>
<dbReference type="AlphaFoldDB" id="A0A2N6QHF2"/>
<evidence type="ECO:0000256" key="2">
    <source>
        <dbReference type="ARBA" id="ARBA00022747"/>
    </source>
</evidence>
<dbReference type="GO" id="GO:0004519">
    <property type="term" value="F:endonuclease activity"/>
    <property type="evidence" value="ECO:0007669"/>
    <property type="project" value="UniProtKB-KW"/>
</dbReference>
<dbReference type="Pfam" id="PF01420">
    <property type="entry name" value="Methylase_S"/>
    <property type="match status" value="1"/>
</dbReference>
<accession>A0A2N6QHF2</accession>
<dbReference type="SUPFAM" id="SSF116734">
    <property type="entry name" value="DNA methylase specificity domain"/>
    <property type="match status" value="1"/>
</dbReference>
<dbReference type="PANTHER" id="PTHR30408">
    <property type="entry name" value="TYPE-1 RESTRICTION ENZYME ECOKI SPECIFICITY PROTEIN"/>
    <property type="match status" value="1"/>
</dbReference>
<dbReference type="GO" id="GO:0003677">
    <property type="term" value="F:DNA binding"/>
    <property type="evidence" value="ECO:0007669"/>
    <property type="project" value="UniProtKB-KW"/>
</dbReference>
<sequence>MKLQDYATISAGTLTSRLKEDEAGTTYKLYDNQDFNRDSFEVSKGSGIPKYYTLANDSSKELVKPGEVVISLTAQKAAVVQDATETYYLLTFNFCKVKLNEKLDARYFVYWFNHSNEARRQIHRDVQTATQIKKISINSLRNLEINFPPIEEQQRVGNVFELFYKKRLLESKKNKLQEQYLLAQLLN</sequence>
<dbReference type="RefSeq" id="WP_070504486.1">
    <property type="nucleotide sequence ID" value="NZ_JALCYA010000004.1"/>
</dbReference>
<evidence type="ECO:0000256" key="3">
    <source>
        <dbReference type="ARBA" id="ARBA00023125"/>
    </source>
</evidence>
<evidence type="ECO:0000256" key="1">
    <source>
        <dbReference type="ARBA" id="ARBA00010923"/>
    </source>
</evidence>
<dbReference type="EMBL" id="PNGG01000003">
    <property type="protein sequence ID" value="PMC19007.1"/>
    <property type="molecule type" value="Genomic_DNA"/>
</dbReference>
<evidence type="ECO:0000313" key="5">
    <source>
        <dbReference type="EMBL" id="PMC19007.1"/>
    </source>
</evidence>
<evidence type="ECO:0000259" key="4">
    <source>
        <dbReference type="Pfam" id="PF01420"/>
    </source>
</evidence>
<dbReference type="PANTHER" id="PTHR30408:SF13">
    <property type="entry name" value="TYPE I RESTRICTION ENZYME HINDI SPECIFICITY SUBUNIT"/>
    <property type="match status" value="1"/>
</dbReference>
<keyword evidence="5" id="KW-0378">Hydrolase</keyword>
<keyword evidence="5" id="KW-0255">Endonuclease</keyword>